<dbReference type="EMBL" id="CP053452">
    <property type="protein sequence ID" value="QJW93242.1"/>
    <property type="molecule type" value="Genomic_DNA"/>
</dbReference>
<gene>
    <name evidence="3" type="ORF">FTUN_0747</name>
</gene>
<feature type="region of interest" description="Disordered" evidence="1">
    <location>
        <begin position="25"/>
        <end position="47"/>
    </location>
</feature>
<protein>
    <recommendedName>
        <fullName evidence="2">DUF3846 domain-containing protein</fullName>
    </recommendedName>
</protein>
<evidence type="ECO:0000256" key="1">
    <source>
        <dbReference type="SAM" id="MobiDB-lite"/>
    </source>
</evidence>
<keyword evidence="4" id="KW-1185">Reference proteome</keyword>
<dbReference type="KEGG" id="ftj:FTUN_0747"/>
<organism evidence="3 4">
    <name type="scientific">Frigoriglobus tundricola</name>
    <dbReference type="NCBI Taxonomy" id="2774151"/>
    <lineage>
        <taxon>Bacteria</taxon>
        <taxon>Pseudomonadati</taxon>
        <taxon>Planctomycetota</taxon>
        <taxon>Planctomycetia</taxon>
        <taxon>Gemmatales</taxon>
        <taxon>Gemmataceae</taxon>
        <taxon>Frigoriglobus</taxon>
    </lineage>
</organism>
<reference evidence="4" key="1">
    <citation type="submission" date="2020-05" db="EMBL/GenBank/DDBJ databases">
        <title>Frigoriglobus tundricola gen. nov., sp. nov., a psychrotolerant cellulolytic planctomycete of the family Gemmataceae with two divergent copies of 16S rRNA gene.</title>
        <authorList>
            <person name="Kulichevskaya I.S."/>
            <person name="Ivanova A.A."/>
            <person name="Naumoff D.G."/>
            <person name="Beletsky A.V."/>
            <person name="Rijpstra W.I.C."/>
            <person name="Sinninghe Damste J.S."/>
            <person name="Mardanov A.V."/>
            <person name="Ravin N.V."/>
            <person name="Dedysh S.N."/>
        </authorList>
    </citation>
    <scope>NUCLEOTIDE SEQUENCE [LARGE SCALE GENOMIC DNA]</scope>
    <source>
        <strain evidence="4">PL17</strain>
    </source>
</reference>
<dbReference type="AlphaFoldDB" id="A0A6M5YJT5"/>
<accession>A0A6M5YJT5</accession>
<proteinExistence type="predicted"/>
<feature type="domain" description="DUF3846" evidence="2">
    <location>
        <begin position="81"/>
        <end position="141"/>
    </location>
</feature>
<evidence type="ECO:0000313" key="3">
    <source>
        <dbReference type="EMBL" id="QJW93242.1"/>
    </source>
</evidence>
<dbReference type="InterPro" id="IPR024559">
    <property type="entry name" value="DUF3846"/>
</dbReference>
<name>A0A6M5YJT5_9BACT</name>
<dbReference type="Proteomes" id="UP000503447">
    <property type="component" value="Chromosome"/>
</dbReference>
<dbReference type="RefSeq" id="WP_171469476.1">
    <property type="nucleotide sequence ID" value="NZ_CP053452.2"/>
</dbReference>
<sequence length="151" mass="17157">MKTRKIPQKHRAHLEKFYYISDASNESDKEDNGLTKQTRKKKWRETEASGHVVQGGVRLPLLIQADGAESHPLPAEGGRFTLKELQNFVGGEIELLRIRPKVGLGRCWLIVNDKGRLYHLPPNRFASMLRGDLIVGDVVVIPDSMFRPWGM</sequence>
<evidence type="ECO:0000259" key="2">
    <source>
        <dbReference type="Pfam" id="PF12957"/>
    </source>
</evidence>
<evidence type="ECO:0000313" key="4">
    <source>
        <dbReference type="Proteomes" id="UP000503447"/>
    </source>
</evidence>
<dbReference type="Pfam" id="PF12957">
    <property type="entry name" value="DUF3846"/>
    <property type="match status" value="1"/>
</dbReference>